<dbReference type="InterPro" id="IPR012133">
    <property type="entry name" value="Alpha-hydoxy_acid_DH_FMN"/>
</dbReference>
<feature type="binding site" evidence="7">
    <location>
        <position position="170"/>
    </location>
    <ligand>
        <name>FMN</name>
        <dbReference type="ChEBI" id="CHEBI:58210"/>
    </ligand>
</feature>
<dbReference type="OrthoDB" id="25826at2759"/>
<evidence type="ECO:0000256" key="1">
    <source>
        <dbReference type="ARBA" id="ARBA00001917"/>
    </source>
</evidence>
<feature type="binding site" evidence="7">
    <location>
        <position position="172"/>
    </location>
    <ligand>
        <name>glyoxylate</name>
        <dbReference type="ChEBI" id="CHEBI:36655"/>
    </ligand>
</feature>
<gene>
    <name evidence="9" type="ORF">NA57DRAFT_38894</name>
</gene>
<feature type="binding site" evidence="7">
    <location>
        <position position="311"/>
    </location>
    <ligand>
        <name>FMN</name>
        <dbReference type="ChEBI" id="CHEBI:58210"/>
    </ligand>
</feature>
<dbReference type="EMBL" id="ML978126">
    <property type="protein sequence ID" value="KAF2098837.1"/>
    <property type="molecule type" value="Genomic_DNA"/>
</dbReference>
<dbReference type="CDD" id="cd03332">
    <property type="entry name" value="LMO_FMN"/>
    <property type="match status" value="1"/>
</dbReference>
<keyword evidence="10" id="KW-1185">Reference proteome</keyword>
<evidence type="ECO:0000313" key="10">
    <source>
        <dbReference type="Proteomes" id="UP000799772"/>
    </source>
</evidence>
<dbReference type="Proteomes" id="UP000799772">
    <property type="component" value="Unassembled WGS sequence"/>
</dbReference>
<dbReference type="PIRSF" id="PIRSF000138">
    <property type="entry name" value="Al-hdrx_acd_dh"/>
    <property type="match status" value="1"/>
</dbReference>
<feature type="binding site" evidence="7">
    <location>
        <begin position="344"/>
        <end position="348"/>
    </location>
    <ligand>
        <name>FMN</name>
        <dbReference type="ChEBI" id="CHEBI:58210"/>
    </ligand>
</feature>
<feature type="domain" description="FMN hydroxy acid dehydrogenase" evidence="8">
    <location>
        <begin position="39"/>
        <end position="418"/>
    </location>
</feature>
<feature type="binding site" evidence="7">
    <location>
        <position position="209"/>
    </location>
    <ligand>
        <name>glyoxylate</name>
        <dbReference type="ChEBI" id="CHEBI:36655"/>
    </ligand>
</feature>
<protein>
    <submittedName>
        <fullName evidence="9">FMN dependent dehydrogenase</fullName>
    </submittedName>
</protein>
<dbReference type="GO" id="GO:0016491">
    <property type="term" value="F:oxidoreductase activity"/>
    <property type="evidence" value="ECO:0007669"/>
    <property type="project" value="UniProtKB-KW"/>
</dbReference>
<feature type="binding site" evidence="7">
    <location>
        <position position="148"/>
    </location>
    <ligand>
        <name>FMN</name>
        <dbReference type="ChEBI" id="CHEBI:58210"/>
    </ligand>
</feature>
<accession>A0A9P4II22</accession>
<dbReference type="FunFam" id="3.20.20.70:FF:000132">
    <property type="entry name" value="FMN dependent dehydrogenase"/>
    <property type="match status" value="1"/>
</dbReference>
<evidence type="ECO:0000256" key="5">
    <source>
        <dbReference type="ARBA" id="ARBA00024042"/>
    </source>
</evidence>
<organism evidence="9 10">
    <name type="scientific">Rhizodiscina lignyota</name>
    <dbReference type="NCBI Taxonomy" id="1504668"/>
    <lineage>
        <taxon>Eukaryota</taxon>
        <taxon>Fungi</taxon>
        <taxon>Dikarya</taxon>
        <taxon>Ascomycota</taxon>
        <taxon>Pezizomycotina</taxon>
        <taxon>Dothideomycetes</taxon>
        <taxon>Pleosporomycetidae</taxon>
        <taxon>Aulographales</taxon>
        <taxon>Rhizodiscinaceae</taxon>
        <taxon>Rhizodiscina</taxon>
    </lineage>
</organism>
<feature type="binding site" evidence="7">
    <location>
        <position position="313"/>
    </location>
    <ligand>
        <name>glyoxylate</name>
        <dbReference type="ChEBI" id="CHEBI:36655"/>
    </ligand>
</feature>
<keyword evidence="4" id="KW-0560">Oxidoreductase</keyword>
<feature type="binding site" evidence="7">
    <location>
        <position position="65"/>
    </location>
    <ligand>
        <name>glyoxylate</name>
        <dbReference type="ChEBI" id="CHEBI:36655"/>
    </ligand>
</feature>
<feature type="binding site" evidence="7">
    <location>
        <position position="316"/>
    </location>
    <ligand>
        <name>glyoxylate</name>
        <dbReference type="ChEBI" id="CHEBI:36655"/>
    </ligand>
</feature>
<dbReference type="InterPro" id="IPR000262">
    <property type="entry name" value="FMN-dep_DH"/>
</dbReference>
<proteinExistence type="inferred from homology"/>
<comment type="similarity">
    <text evidence="5">Belongs to the FMN-dependent alpha-hydroxy acid dehydrogenase family.</text>
</comment>
<evidence type="ECO:0000256" key="4">
    <source>
        <dbReference type="ARBA" id="ARBA00023002"/>
    </source>
</evidence>
<evidence type="ECO:0000259" key="8">
    <source>
        <dbReference type="PROSITE" id="PS51349"/>
    </source>
</evidence>
<dbReference type="Pfam" id="PF01070">
    <property type="entry name" value="FMN_dh"/>
    <property type="match status" value="1"/>
</dbReference>
<dbReference type="GO" id="GO:0010181">
    <property type="term" value="F:FMN binding"/>
    <property type="evidence" value="ECO:0007669"/>
    <property type="project" value="InterPro"/>
</dbReference>
<keyword evidence="2 7" id="KW-0285">Flavoprotein</keyword>
<dbReference type="SUPFAM" id="SSF51395">
    <property type="entry name" value="FMN-linked oxidoreductases"/>
    <property type="match status" value="1"/>
</dbReference>
<evidence type="ECO:0000313" key="9">
    <source>
        <dbReference type="EMBL" id="KAF2098837.1"/>
    </source>
</evidence>
<feature type="binding site" evidence="7">
    <location>
        <begin position="367"/>
        <end position="368"/>
    </location>
    <ligand>
        <name>FMN</name>
        <dbReference type="ChEBI" id="CHEBI:58210"/>
    </ligand>
</feature>
<feature type="binding site" evidence="7">
    <location>
        <begin position="119"/>
        <end position="121"/>
    </location>
    <ligand>
        <name>FMN</name>
        <dbReference type="ChEBI" id="CHEBI:58210"/>
    </ligand>
</feature>
<name>A0A9P4II22_9PEZI</name>
<reference evidence="9" key="1">
    <citation type="journal article" date="2020" name="Stud. Mycol.">
        <title>101 Dothideomycetes genomes: a test case for predicting lifestyles and emergence of pathogens.</title>
        <authorList>
            <person name="Haridas S."/>
            <person name="Albert R."/>
            <person name="Binder M."/>
            <person name="Bloem J."/>
            <person name="Labutti K."/>
            <person name="Salamov A."/>
            <person name="Andreopoulos B."/>
            <person name="Baker S."/>
            <person name="Barry K."/>
            <person name="Bills G."/>
            <person name="Bluhm B."/>
            <person name="Cannon C."/>
            <person name="Castanera R."/>
            <person name="Culley D."/>
            <person name="Daum C."/>
            <person name="Ezra D."/>
            <person name="Gonzalez J."/>
            <person name="Henrissat B."/>
            <person name="Kuo A."/>
            <person name="Liang C."/>
            <person name="Lipzen A."/>
            <person name="Lutzoni F."/>
            <person name="Magnuson J."/>
            <person name="Mondo S."/>
            <person name="Nolan M."/>
            <person name="Ohm R."/>
            <person name="Pangilinan J."/>
            <person name="Park H.-J."/>
            <person name="Ramirez L."/>
            <person name="Alfaro M."/>
            <person name="Sun H."/>
            <person name="Tritt A."/>
            <person name="Yoshinaga Y."/>
            <person name="Zwiers L.-H."/>
            <person name="Turgeon B."/>
            <person name="Goodwin S."/>
            <person name="Spatafora J."/>
            <person name="Crous P."/>
            <person name="Grigoriev I."/>
        </authorList>
    </citation>
    <scope>NUCLEOTIDE SEQUENCE</scope>
    <source>
        <strain evidence="9">CBS 133067</strain>
    </source>
</reference>
<evidence type="ECO:0000256" key="6">
    <source>
        <dbReference type="PIRSR" id="PIRSR000138-1"/>
    </source>
</evidence>
<dbReference type="Gene3D" id="3.20.20.70">
    <property type="entry name" value="Aldolase class I"/>
    <property type="match status" value="1"/>
</dbReference>
<comment type="caution">
    <text evidence="9">The sequence shown here is derived from an EMBL/GenBank/DDBJ whole genome shotgun (WGS) entry which is preliminary data.</text>
</comment>
<dbReference type="PROSITE" id="PS51349">
    <property type="entry name" value="FMN_HYDROXY_ACID_DH_2"/>
    <property type="match status" value="1"/>
</dbReference>
<feature type="binding site" evidence="7">
    <location>
        <position position="289"/>
    </location>
    <ligand>
        <name>FMN</name>
        <dbReference type="ChEBI" id="CHEBI:58210"/>
    </ligand>
</feature>
<dbReference type="PANTHER" id="PTHR10578:SF143">
    <property type="entry name" value="FMN-DEPENDENT ALPHA-HYDROXY ACID DEHYDROGENASE PB1A11.03"/>
    <property type="match status" value="1"/>
</dbReference>
<dbReference type="PANTHER" id="PTHR10578">
    <property type="entry name" value="S -2-HYDROXY-ACID OXIDASE-RELATED"/>
    <property type="match status" value="1"/>
</dbReference>
<dbReference type="InterPro" id="IPR037396">
    <property type="entry name" value="FMN_HAD"/>
</dbReference>
<feature type="binding site" evidence="7">
    <location>
        <position position="200"/>
    </location>
    <ligand>
        <name>FMN</name>
        <dbReference type="ChEBI" id="CHEBI:58210"/>
    </ligand>
</feature>
<dbReference type="InterPro" id="IPR037350">
    <property type="entry name" value="LMO_FMN"/>
</dbReference>
<dbReference type="InterPro" id="IPR013785">
    <property type="entry name" value="Aldolase_TIM"/>
</dbReference>
<keyword evidence="3 7" id="KW-0288">FMN</keyword>
<sequence length="419" mass="45902">MSTTPKAAILRPLVDLTNGADPSPFQVANEVYAKGLQYEKPPLPYNTTEWETQAHKVLSANSWGYVSGNAGLGETDSNNRAAFRKWAFIPRRLTNQQQFPDLSVELFGKKYPYPIAVAPVGVQRIFNPDGEMLTAAAAEKERVPYIMSSASATSIEDVATANGGGQRWFQLYWSGNQHDDVTASILSRAQKSGYDVLMVTVDTFVVSWRPKDMDNGYSPFLRPDHVGVEIGLTDPVYRQQFKEKTGKEVEEDLASAAINYAKIFIPGYPHSWEDLKFLREHWNGPIVIKGIQSVDDAQKCVEAGMDGIVVSNHSGRQVDGGVGSLDVLPEIVDAVGDKLEIIFDSGVRCGADIAKALALGAKMVLIGRPWVYGLALAGEQGVRHVLRSLLGELDLTLHLTGVSGVQQSQLNRSWLRKTA</sequence>
<comment type="cofactor">
    <cofactor evidence="1">
        <name>FMN</name>
        <dbReference type="ChEBI" id="CHEBI:58210"/>
    </cofactor>
</comment>
<evidence type="ECO:0000256" key="3">
    <source>
        <dbReference type="ARBA" id="ARBA00022643"/>
    </source>
</evidence>
<feature type="active site" description="Proton acceptor" evidence="6">
    <location>
        <position position="313"/>
    </location>
</feature>
<evidence type="ECO:0000256" key="7">
    <source>
        <dbReference type="PIRSR" id="PIRSR000138-2"/>
    </source>
</evidence>
<evidence type="ECO:0000256" key="2">
    <source>
        <dbReference type="ARBA" id="ARBA00022630"/>
    </source>
</evidence>
<dbReference type="AlphaFoldDB" id="A0A9P4II22"/>